<gene>
    <name evidence="1" type="ORF">ERS132414_01195</name>
    <name evidence="2" type="ORF">ERS132531_01433</name>
</gene>
<accession>A0A0Z8FYW2</accession>
<sequence>MFTDINISSIVDIVKKIFKKIQKQPRKAVSDIFYYNSPTKFTTFSTVKP</sequence>
<evidence type="ECO:0000313" key="4">
    <source>
        <dbReference type="Proteomes" id="UP000074903"/>
    </source>
</evidence>
<reference evidence="3 4" key="1">
    <citation type="submission" date="2016-02" db="EMBL/GenBank/DDBJ databases">
        <authorList>
            <consortium name="Pathogen Informatics"/>
        </authorList>
    </citation>
    <scope>NUCLEOTIDE SEQUENCE [LARGE SCALE GENOMIC DNA]</scope>
    <source>
        <strain evidence="1 3">LSS52</strain>
        <strain evidence="2 4">SS993</strain>
    </source>
</reference>
<dbReference type="Proteomes" id="UP000074903">
    <property type="component" value="Unassembled WGS sequence"/>
</dbReference>
<dbReference type="AlphaFoldDB" id="A0A0Z8FYW2"/>
<proteinExistence type="predicted"/>
<evidence type="ECO:0000313" key="3">
    <source>
        <dbReference type="Proteomes" id="UP000072794"/>
    </source>
</evidence>
<organism evidence="1 3">
    <name type="scientific">Streptococcus suis</name>
    <dbReference type="NCBI Taxonomy" id="1307"/>
    <lineage>
        <taxon>Bacteria</taxon>
        <taxon>Bacillati</taxon>
        <taxon>Bacillota</taxon>
        <taxon>Bacilli</taxon>
        <taxon>Lactobacillales</taxon>
        <taxon>Streptococcaceae</taxon>
        <taxon>Streptococcus</taxon>
    </lineage>
</organism>
<protein>
    <submittedName>
        <fullName evidence="1">Uncharacterized protein</fullName>
    </submittedName>
</protein>
<name>A0A0Z8FYW2_STRSU</name>
<dbReference type="EMBL" id="FIHA01000021">
    <property type="protein sequence ID" value="CYU89006.1"/>
    <property type="molecule type" value="Genomic_DNA"/>
</dbReference>
<evidence type="ECO:0000313" key="1">
    <source>
        <dbReference type="EMBL" id="CYU89006.1"/>
    </source>
</evidence>
<evidence type="ECO:0000313" key="2">
    <source>
        <dbReference type="EMBL" id="CYX82390.1"/>
    </source>
</evidence>
<dbReference type="EMBL" id="FILX01000028">
    <property type="protein sequence ID" value="CYX82390.1"/>
    <property type="molecule type" value="Genomic_DNA"/>
</dbReference>
<dbReference type="Proteomes" id="UP000072794">
    <property type="component" value="Unassembled WGS sequence"/>
</dbReference>